<dbReference type="GO" id="GO:0051287">
    <property type="term" value="F:NAD binding"/>
    <property type="evidence" value="ECO:0007669"/>
    <property type="project" value="InterPro"/>
</dbReference>
<dbReference type="PANTHER" id="PTHR43333:SF1">
    <property type="entry name" value="D-ISOMER SPECIFIC 2-HYDROXYACID DEHYDROGENASE NAD-BINDING DOMAIN-CONTAINING PROTEIN"/>
    <property type="match status" value="1"/>
</dbReference>
<dbReference type="GeneID" id="19162461"/>
<comment type="caution">
    <text evidence="4">The sequence shown here is derived from an EMBL/GenBank/DDBJ whole genome shotgun (WGS) entry which is preliminary data.</text>
</comment>
<dbReference type="Proteomes" id="UP000019484">
    <property type="component" value="Unassembled WGS sequence"/>
</dbReference>
<gene>
    <name evidence="4" type="ORF">A1O1_07605</name>
</gene>
<sequence length="140" mass="15559">MDIVAFTMCEKRTPESRKDESYAVPGTGDPDGLIQSKWFHGATKDDLNRFLDQDLDLLVVSLPLTDLTRGMIAKEQFQILAKKKTFLCNIGWGPLVVTADLIDALEKGLVRAAALNVTDPESLPKGHPLWRAPNLLSRRT</sequence>
<keyword evidence="2" id="KW-0520">NAD</keyword>
<dbReference type="RefSeq" id="XP_007726662.1">
    <property type="nucleotide sequence ID" value="XM_007728472.1"/>
</dbReference>
<evidence type="ECO:0000256" key="2">
    <source>
        <dbReference type="ARBA" id="ARBA00023027"/>
    </source>
</evidence>
<evidence type="ECO:0000259" key="3">
    <source>
        <dbReference type="Pfam" id="PF02826"/>
    </source>
</evidence>
<dbReference type="eggNOG" id="KOG0069">
    <property type="taxonomic scope" value="Eukaryota"/>
</dbReference>
<feature type="domain" description="D-isomer specific 2-hydroxyacid dehydrogenase NAD-binding" evidence="3">
    <location>
        <begin position="40"/>
        <end position="136"/>
    </location>
</feature>
<accession>W9XX41</accession>
<dbReference type="InterPro" id="IPR036291">
    <property type="entry name" value="NAD(P)-bd_dom_sf"/>
</dbReference>
<keyword evidence="5" id="KW-1185">Reference proteome</keyword>
<keyword evidence="1" id="KW-0560">Oxidoreductase</keyword>
<dbReference type="AlphaFoldDB" id="W9XX41"/>
<dbReference type="InterPro" id="IPR006140">
    <property type="entry name" value="D-isomer_DH_NAD-bd"/>
</dbReference>
<proteinExistence type="predicted"/>
<dbReference type="SUPFAM" id="SSF51735">
    <property type="entry name" value="NAD(P)-binding Rossmann-fold domains"/>
    <property type="match status" value="1"/>
</dbReference>
<dbReference type="Pfam" id="PF02826">
    <property type="entry name" value="2-Hacid_dh_C"/>
    <property type="match status" value="1"/>
</dbReference>
<dbReference type="OrthoDB" id="298012at2759"/>
<name>W9XX41_9EURO</name>
<dbReference type="HOGENOM" id="CLU_1834915_0_0_1"/>
<reference evidence="4 5" key="1">
    <citation type="submission" date="2013-03" db="EMBL/GenBank/DDBJ databases">
        <title>The Genome Sequence of Capronia coronata CBS 617.96.</title>
        <authorList>
            <consortium name="The Broad Institute Genomics Platform"/>
            <person name="Cuomo C."/>
            <person name="de Hoog S."/>
            <person name="Gorbushina A."/>
            <person name="Walker B."/>
            <person name="Young S.K."/>
            <person name="Zeng Q."/>
            <person name="Gargeya S."/>
            <person name="Fitzgerald M."/>
            <person name="Haas B."/>
            <person name="Abouelleil A."/>
            <person name="Allen A.W."/>
            <person name="Alvarado L."/>
            <person name="Arachchi H.M."/>
            <person name="Berlin A.M."/>
            <person name="Chapman S.B."/>
            <person name="Gainer-Dewar J."/>
            <person name="Goldberg J."/>
            <person name="Griggs A."/>
            <person name="Gujja S."/>
            <person name="Hansen M."/>
            <person name="Howarth C."/>
            <person name="Imamovic A."/>
            <person name="Ireland A."/>
            <person name="Larimer J."/>
            <person name="McCowan C."/>
            <person name="Murphy C."/>
            <person name="Pearson M."/>
            <person name="Poon T.W."/>
            <person name="Priest M."/>
            <person name="Roberts A."/>
            <person name="Saif S."/>
            <person name="Shea T."/>
            <person name="Sisk P."/>
            <person name="Sykes S."/>
            <person name="Wortman J."/>
            <person name="Nusbaum C."/>
            <person name="Birren B."/>
        </authorList>
    </citation>
    <scope>NUCLEOTIDE SEQUENCE [LARGE SCALE GENOMIC DNA]</scope>
    <source>
        <strain evidence="4 5">CBS 617.96</strain>
    </source>
</reference>
<protein>
    <recommendedName>
        <fullName evidence="3">D-isomer specific 2-hydroxyacid dehydrogenase NAD-binding domain-containing protein</fullName>
    </recommendedName>
</protein>
<dbReference type="STRING" id="1182541.W9XX41"/>
<dbReference type="PANTHER" id="PTHR43333">
    <property type="entry name" value="2-HACID_DH_C DOMAIN-CONTAINING PROTEIN"/>
    <property type="match status" value="1"/>
</dbReference>
<organism evidence="4 5">
    <name type="scientific">Capronia coronata CBS 617.96</name>
    <dbReference type="NCBI Taxonomy" id="1182541"/>
    <lineage>
        <taxon>Eukaryota</taxon>
        <taxon>Fungi</taxon>
        <taxon>Dikarya</taxon>
        <taxon>Ascomycota</taxon>
        <taxon>Pezizomycotina</taxon>
        <taxon>Eurotiomycetes</taxon>
        <taxon>Chaetothyriomycetidae</taxon>
        <taxon>Chaetothyriales</taxon>
        <taxon>Herpotrichiellaceae</taxon>
        <taxon>Capronia</taxon>
    </lineage>
</organism>
<evidence type="ECO:0000313" key="4">
    <source>
        <dbReference type="EMBL" id="EXJ81541.1"/>
    </source>
</evidence>
<dbReference type="GO" id="GO:0016491">
    <property type="term" value="F:oxidoreductase activity"/>
    <property type="evidence" value="ECO:0007669"/>
    <property type="project" value="UniProtKB-KW"/>
</dbReference>
<dbReference type="Gene3D" id="3.40.50.720">
    <property type="entry name" value="NAD(P)-binding Rossmann-like Domain"/>
    <property type="match status" value="1"/>
</dbReference>
<evidence type="ECO:0000256" key="1">
    <source>
        <dbReference type="ARBA" id="ARBA00023002"/>
    </source>
</evidence>
<evidence type="ECO:0000313" key="5">
    <source>
        <dbReference type="Proteomes" id="UP000019484"/>
    </source>
</evidence>
<dbReference type="EMBL" id="AMWN01000007">
    <property type="protein sequence ID" value="EXJ81541.1"/>
    <property type="molecule type" value="Genomic_DNA"/>
</dbReference>